<reference evidence="1" key="1">
    <citation type="submission" date="2020-06" db="EMBL/GenBank/DDBJ databases">
        <title>Haloterrigena sp. nov., an extremely halophilic archaeon isolated from a saline sediment.</title>
        <authorList>
            <person name="Liu B.-B."/>
        </authorList>
    </citation>
    <scope>NUCLEOTIDE SEQUENCE</scope>
    <source>
        <strain evidence="1">SYSU A121-1</strain>
    </source>
</reference>
<evidence type="ECO:0000313" key="1">
    <source>
        <dbReference type="EMBL" id="NUB91482.1"/>
    </source>
</evidence>
<dbReference type="EMBL" id="JABURA010000001">
    <property type="protein sequence ID" value="NUB91482.1"/>
    <property type="molecule type" value="Genomic_DNA"/>
</dbReference>
<accession>A0A8J8KFY5</accession>
<sequence length="276" mass="31002">MSSLNVDPLDGWAENFSYDYYRKLLRALRTNYEVRTLSEYPDCRSNGERAAFMRHDIDVCIDRAVEMAKLEHEFGVQSTYMVIPNTPLYDVANERAHLCEIAELGHEIGLHCAVDWGAGSDREAEETGESGLSHAERKQIEAARRQLESIGIGPITSLSFHQPVDRVLAGPSTIAGMVNAYSEALMSAYISDSAGRWREGEPIERITGRDTTDVMQVLTHPVWWAAEHEPPTERFLTVIESFDALNERMYDELVSVGPNHDGWNDQLSARSLELSG</sequence>
<proteinExistence type="predicted"/>
<organism evidence="1 2">
    <name type="scientific">Haloterrigena gelatinilytica</name>
    <dbReference type="NCBI Taxonomy" id="2741724"/>
    <lineage>
        <taxon>Archaea</taxon>
        <taxon>Methanobacteriati</taxon>
        <taxon>Methanobacteriota</taxon>
        <taxon>Stenosarchaea group</taxon>
        <taxon>Halobacteria</taxon>
        <taxon>Halobacteriales</taxon>
        <taxon>Natrialbaceae</taxon>
        <taxon>Haloterrigena</taxon>
    </lineage>
</organism>
<evidence type="ECO:0000313" key="2">
    <source>
        <dbReference type="Proteomes" id="UP000728647"/>
    </source>
</evidence>
<dbReference type="Proteomes" id="UP000728647">
    <property type="component" value="Unassembled WGS sequence"/>
</dbReference>
<protein>
    <submittedName>
        <fullName evidence="1">Uncharacterized protein</fullName>
    </submittedName>
</protein>
<dbReference type="OrthoDB" id="301436at2157"/>
<name>A0A8J8KFY5_9EURY</name>
<gene>
    <name evidence="1" type="ORF">HT576_10680</name>
</gene>
<comment type="caution">
    <text evidence="1">The sequence shown here is derived from an EMBL/GenBank/DDBJ whole genome shotgun (WGS) entry which is preliminary data.</text>
</comment>
<dbReference type="AlphaFoldDB" id="A0A8J8KFY5"/>